<reference evidence="4" key="1">
    <citation type="submission" date="2016-06" db="UniProtKB">
        <authorList>
            <consortium name="WormBaseParasite"/>
        </authorList>
    </citation>
    <scope>IDENTIFICATION</scope>
</reference>
<dbReference type="OrthoDB" id="6324292at2759"/>
<evidence type="ECO:0000313" key="3">
    <source>
        <dbReference type="Proteomes" id="UP000275846"/>
    </source>
</evidence>
<protein>
    <submittedName>
        <fullName evidence="2 4">Uncharacterized protein</fullName>
    </submittedName>
</protein>
<sequence length="150" mass="16428">MRWPTRGPHQGQNKCRTGGVAAGLGAARAKEPRLRQPPTPYPISGPIDSVLTQGIDNPRGNRPERRTALVTRELARYKVEIAGLSETLFSGQGQLEEVGAGYTFFCSGRPRAERRDAGVVLAIRNDIVGRLSCLPQGINDRLMSLRLPLR</sequence>
<dbReference type="EMBL" id="UYSU01034978">
    <property type="protein sequence ID" value="VDL95390.1"/>
    <property type="molecule type" value="Genomic_DNA"/>
</dbReference>
<evidence type="ECO:0000313" key="4">
    <source>
        <dbReference type="WBParaSite" id="SSLN_0000934901-mRNA-1"/>
    </source>
</evidence>
<feature type="region of interest" description="Disordered" evidence="1">
    <location>
        <begin position="1"/>
        <end position="63"/>
    </location>
</feature>
<proteinExistence type="predicted"/>
<gene>
    <name evidence="2" type="ORF">SSLN_LOCUS9005</name>
</gene>
<dbReference type="AlphaFoldDB" id="A0A183SXQ7"/>
<keyword evidence="3" id="KW-1185">Reference proteome</keyword>
<accession>A0A183SXQ7</accession>
<evidence type="ECO:0000256" key="1">
    <source>
        <dbReference type="SAM" id="MobiDB-lite"/>
    </source>
</evidence>
<reference evidence="2 3" key="2">
    <citation type="submission" date="2018-11" db="EMBL/GenBank/DDBJ databases">
        <authorList>
            <consortium name="Pathogen Informatics"/>
        </authorList>
    </citation>
    <scope>NUCLEOTIDE SEQUENCE [LARGE SCALE GENOMIC DNA]</scope>
    <source>
        <strain evidence="2 3">NST_G2</strain>
    </source>
</reference>
<name>A0A183SXQ7_SCHSO</name>
<dbReference type="WBParaSite" id="SSLN_0000934901-mRNA-1">
    <property type="protein sequence ID" value="SSLN_0000934901-mRNA-1"/>
    <property type="gene ID" value="SSLN_0000934901"/>
</dbReference>
<organism evidence="4">
    <name type="scientific">Schistocephalus solidus</name>
    <name type="common">Tapeworm</name>
    <dbReference type="NCBI Taxonomy" id="70667"/>
    <lineage>
        <taxon>Eukaryota</taxon>
        <taxon>Metazoa</taxon>
        <taxon>Spiralia</taxon>
        <taxon>Lophotrochozoa</taxon>
        <taxon>Platyhelminthes</taxon>
        <taxon>Cestoda</taxon>
        <taxon>Eucestoda</taxon>
        <taxon>Diphyllobothriidea</taxon>
        <taxon>Diphyllobothriidae</taxon>
        <taxon>Schistocephalus</taxon>
    </lineage>
</organism>
<dbReference type="Proteomes" id="UP000275846">
    <property type="component" value="Unassembled WGS sequence"/>
</dbReference>
<evidence type="ECO:0000313" key="2">
    <source>
        <dbReference type="EMBL" id="VDL95390.1"/>
    </source>
</evidence>